<protein>
    <recommendedName>
        <fullName evidence="3">PrsW family intramembrane metalloprotease</fullName>
    </recommendedName>
</protein>
<reference evidence="2" key="1">
    <citation type="submission" date="2018-05" db="EMBL/GenBank/DDBJ databases">
        <authorList>
            <person name="Lanie J.A."/>
            <person name="Ng W.-L."/>
            <person name="Kazmierczak K.M."/>
            <person name="Andrzejewski T.M."/>
            <person name="Davidsen T.M."/>
            <person name="Wayne K.J."/>
            <person name="Tettelin H."/>
            <person name="Glass J.I."/>
            <person name="Rusch D."/>
            <person name="Podicherti R."/>
            <person name="Tsui H.-C.T."/>
            <person name="Winkler M.E."/>
        </authorList>
    </citation>
    <scope>NUCLEOTIDE SEQUENCE</scope>
</reference>
<feature type="transmembrane region" description="Helical" evidence="1">
    <location>
        <begin position="175"/>
        <end position="192"/>
    </location>
</feature>
<dbReference type="Pfam" id="PF13367">
    <property type="entry name" value="PrsW-protease"/>
    <property type="match status" value="1"/>
</dbReference>
<dbReference type="AlphaFoldDB" id="A0A381TVF6"/>
<dbReference type="PANTHER" id="PTHR36844:SF1">
    <property type="entry name" value="PROTEASE PRSW"/>
    <property type="match status" value="1"/>
</dbReference>
<feature type="transmembrane region" description="Helical" evidence="1">
    <location>
        <begin position="37"/>
        <end position="55"/>
    </location>
</feature>
<dbReference type="InterPro" id="IPR026898">
    <property type="entry name" value="PrsW"/>
</dbReference>
<dbReference type="EMBL" id="UINC01005208">
    <property type="protein sequence ID" value="SVA19819.1"/>
    <property type="molecule type" value="Genomic_DNA"/>
</dbReference>
<feature type="transmembrane region" description="Helical" evidence="1">
    <location>
        <begin position="6"/>
        <end position="25"/>
    </location>
</feature>
<dbReference type="PANTHER" id="PTHR36844">
    <property type="entry name" value="PROTEASE PRSW"/>
    <property type="match status" value="1"/>
</dbReference>
<keyword evidence="1" id="KW-0472">Membrane</keyword>
<keyword evidence="1" id="KW-0812">Transmembrane</keyword>
<sequence>VEFDLILKIAVSLLPAVIMLLVFMFMDSYKLMDIKSVVAAIGIGSLAAVICYFVNDPVVENISLQLNANVDDVWKYYSRYGAPIVEELFKGAILVYLIRASKIGFNIDAAIYGFGLGAGFAIIENLYYVYVLGVETNITVFVIRGFGTAIMHGGTMTLFAIIAKTMTDRKIWGKWGGFIPGFFTAAVFHSFYNHFFFNPLILTLLNVVTIPIILMLVFKRSENFLQNWLGMGFDTDQDLLDMVNQGKVGDTKVGEYLQSIKKRFSGEVVFDMICLLRIHLELSMRAKGVLMMREAGMDVEPDEDLKDKFNELNYLEKNVGKTGMMALSPFLHQSSQDLWQLHMLGKEVKN</sequence>
<organism evidence="2">
    <name type="scientific">marine metagenome</name>
    <dbReference type="NCBI Taxonomy" id="408172"/>
    <lineage>
        <taxon>unclassified sequences</taxon>
        <taxon>metagenomes</taxon>
        <taxon>ecological metagenomes</taxon>
    </lineage>
</organism>
<evidence type="ECO:0000313" key="2">
    <source>
        <dbReference type="EMBL" id="SVA19819.1"/>
    </source>
</evidence>
<dbReference type="GO" id="GO:0008233">
    <property type="term" value="F:peptidase activity"/>
    <property type="evidence" value="ECO:0007669"/>
    <property type="project" value="InterPro"/>
</dbReference>
<feature type="transmembrane region" description="Helical" evidence="1">
    <location>
        <begin position="198"/>
        <end position="218"/>
    </location>
</feature>
<evidence type="ECO:0008006" key="3">
    <source>
        <dbReference type="Google" id="ProtNLM"/>
    </source>
</evidence>
<name>A0A381TVF6_9ZZZZ</name>
<evidence type="ECO:0000256" key="1">
    <source>
        <dbReference type="SAM" id="Phobius"/>
    </source>
</evidence>
<gene>
    <name evidence="2" type="ORF">METZ01_LOCUS72673</name>
</gene>
<proteinExistence type="predicted"/>
<feature type="transmembrane region" description="Helical" evidence="1">
    <location>
        <begin position="142"/>
        <end position="163"/>
    </location>
</feature>
<keyword evidence="1" id="KW-1133">Transmembrane helix</keyword>
<accession>A0A381TVF6</accession>
<feature type="transmembrane region" description="Helical" evidence="1">
    <location>
        <begin position="110"/>
        <end position="130"/>
    </location>
</feature>
<feature type="non-terminal residue" evidence="2">
    <location>
        <position position="1"/>
    </location>
</feature>